<dbReference type="CDD" id="cd11614">
    <property type="entry name" value="SAF_CpaB_FlgA_like"/>
    <property type="match status" value="1"/>
</dbReference>
<dbReference type="EMBL" id="RJSF01000046">
    <property type="protein sequence ID" value="RNM12143.1"/>
    <property type="molecule type" value="Genomic_DNA"/>
</dbReference>
<protein>
    <submittedName>
        <fullName evidence="3">Flp pilus assembly protein CpaB</fullName>
    </submittedName>
</protein>
<sequence length="214" mass="21796">MNPLRVLDRARRRVLVHRRLLGACSAAAAVWFVAQAATAPAPRTVPVWTARHDLASGTALGADDLRRTAFAPGSVPAHAVRSVGAVLGRTLATPLGAGDPVTSSDLMGAERLDGYPGRAAVAVRIPDPAVAALLSPGQHVALVASDPQGAHEPERIAADAAVLAVPRSSSEASGEASGTAMLGGRLVVFAVPEGQADELAAAGASRYLSVVWSR</sequence>
<accession>A0A3N0GI37</accession>
<organism evidence="3 4">
    <name type="scientific">Nocardioides pocheonensis</name>
    <dbReference type="NCBI Taxonomy" id="661485"/>
    <lineage>
        <taxon>Bacteria</taxon>
        <taxon>Bacillati</taxon>
        <taxon>Actinomycetota</taxon>
        <taxon>Actinomycetes</taxon>
        <taxon>Propionibacteriales</taxon>
        <taxon>Nocardioidaceae</taxon>
        <taxon>Nocardioides</taxon>
    </lineage>
</organism>
<evidence type="ECO:0000313" key="3">
    <source>
        <dbReference type="EMBL" id="RNM12143.1"/>
    </source>
</evidence>
<dbReference type="InterPro" id="IPR013974">
    <property type="entry name" value="SAF"/>
</dbReference>
<feature type="signal peptide" evidence="1">
    <location>
        <begin position="1"/>
        <end position="36"/>
    </location>
</feature>
<evidence type="ECO:0000259" key="2">
    <source>
        <dbReference type="SMART" id="SM00858"/>
    </source>
</evidence>
<dbReference type="OrthoDB" id="4808509at2"/>
<dbReference type="Pfam" id="PF16976">
    <property type="entry name" value="RcpC"/>
    <property type="match status" value="1"/>
</dbReference>
<name>A0A3N0GI37_9ACTN</name>
<feature type="chain" id="PRO_5018290387" evidence="1">
    <location>
        <begin position="37"/>
        <end position="214"/>
    </location>
</feature>
<evidence type="ECO:0000256" key="1">
    <source>
        <dbReference type="SAM" id="SignalP"/>
    </source>
</evidence>
<dbReference type="InterPro" id="IPR017592">
    <property type="entry name" value="Pilus_assmbl_Flp-typ_CpaB"/>
</dbReference>
<dbReference type="SMART" id="SM00858">
    <property type="entry name" value="SAF"/>
    <property type="match status" value="1"/>
</dbReference>
<evidence type="ECO:0000313" key="4">
    <source>
        <dbReference type="Proteomes" id="UP000279994"/>
    </source>
</evidence>
<dbReference type="Proteomes" id="UP000279994">
    <property type="component" value="Unassembled WGS sequence"/>
</dbReference>
<keyword evidence="4" id="KW-1185">Reference proteome</keyword>
<dbReference type="AlphaFoldDB" id="A0A3N0GI37"/>
<dbReference type="Pfam" id="PF08666">
    <property type="entry name" value="SAF"/>
    <property type="match status" value="1"/>
</dbReference>
<proteinExistence type="predicted"/>
<dbReference type="InterPro" id="IPR031571">
    <property type="entry name" value="RcpC_dom"/>
</dbReference>
<keyword evidence="1" id="KW-0732">Signal</keyword>
<comment type="caution">
    <text evidence="3">The sequence shown here is derived from an EMBL/GenBank/DDBJ whole genome shotgun (WGS) entry which is preliminary data.</text>
</comment>
<dbReference type="RefSeq" id="WP_123224723.1">
    <property type="nucleotide sequence ID" value="NZ_RJSF01000046.1"/>
</dbReference>
<dbReference type="NCBIfam" id="TIGR03177">
    <property type="entry name" value="pilus_cpaB"/>
    <property type="match status" value="1"/>
</dbReference>
<gene>
    <name evidence="3" type="primary">cpaB</name>
    <name evidence="3" type="ORF">EFL26_20260</name>
</gene>
<feature type="domain" description="SAF" evidence="2">
    <location>
        <begin position="45"/>
        <end position="107"/>
    </location>
</feature>
<reference evidence="3 4" key="1">
    <citation type="submission" date="2018-11" db="EMBL/GenBank/DDBJ databases">
        <authorList>
            <person name="Li F."/>
        </authorList>
    </citation>
    <scope>NUCLEOTIDE SEQUENCE [LARGE SCALE GENOMIC DNA]</scope>
    <source>
        <strain evidence="3 4">Gsoil 818</strain>
    </source>
</reference>